<dbReference type="VEuPathDB" id="TriTrypDB:LMJSD75_310039400"/>
<sequence length="231" mass="25909">MLRFSSPPSLPLCLRCWSSALDHRAACIETHRRGTQKAWMFVTHGNGTSRPFHRICSVLPSLSLSSSPSLYPQPPPPVADVGMGRKKRASDVETTPELSFVQGGVLNTIIVKGAEEMQQIAVDTTAFLEDKRVVRSTNMDQVTFSQNAIFKVTLDFAEAMPCIPETAVRESTDWMLLSCTGNHAHYSTVDQRLILQQCKASLQSNIPELEFPVYLVLRFDDDEWVVERIIR</sequence>
<protein>
    <submittedName>
        <fullName evidence="1">Uncharacterized protein</fullName>
    </submittedName>
</protein>
<dbReference type="EMBL" id="FR796427">
    <property type="protein sequence ID" value="CAJ08526.1"/>
    <property type="molecule type" value="Genomic_DNA"/>
</dbReference>
<dbReference type="OMA" id="RSTNMDQ"/>
<organism evidence="1 2">
    <name type="scientific">Leishmania major</name>
    <dbReference type="NCBI Taxonomy" id="5664"/>
    <lineage>
        <taxon>Eukaryota</taxon>
        <taxon>Discoba</taxon>
        <taxon>Euglenozoa</taxon>
        <taxon>Kinetoplastea</taxon>
        <taxon>Metakinetoplastina</taxon>
        <taxon>Trypanosomatida</taxon>
        <taxon>Trypanosomatidae</taxon>
        <taxon>Leishmaniinae</taxon>
        <taxon>Leishmania</taxon>
    </lineage>
</organism>
<reference evidence="1 2" key="1">
    <citation type="journal article" date="2005" name="Science">
        <title>The genome of the kinetoplastid parasite, Leishmania major.</title>
        <authorList>
            <person name="Ivens A.C."/>
            <person name="Peacock C.S."/>
            <person name="Worthey E.A."/>
            <person name="Murphy L."/>
            <person name="Aggarwal G."/>
            <person name="Berriman M."/>
            <person name="Sisk E."/>
            <person name="Rajandream M.A."/>
            <person name="Adlem E."/>
            <person name="Aert R."/>
            <person name="Anupama A."/>
            <person name="Apostolou Z."/>
            <person name="Attipoe P."/>
            <person name="Bason N."/>
            <person name="Bauser C."/>
            <person name="Beck A."/>
            <person name="Beverley S.M."/>
            <person name="Bianchettin G."/>
            <person name="Borzym K."/>
            <person name="Bothe G."/>
            <person name="Bruschi C.V."/>
            <person name="Collins M."/>
            <person name="Cadag E."/>
            <person name="Ciarloni L."/>
            <person name="Clayton C."/>
            <person name="Coulson R.M."/>
            <person name="Cronin A."/>
            <person name="Cruz A.K."/>
            <person name="Davies R.M."/>
            <person name="De Gaudenzi J."/>
            <person name="Dobson D.E."/>
            <person name="Duesterhoeft A."/>
            <person name="Fazelina G."/>
            <person name="Fosker N."/>
            <person name="Frasch A.C."/>
            <person name="Fraser A."/>
            <person name="Fuchs M."/>
            <person name="Gabel C."/>
            <person name="Goble A."/>
            <person name="Goffeau A."/>
            <person name="Harris D."/>
            <person name="Hertz-Fowler C."/>
            <person name="Hilbert H."/>
            <person name="Horn D."/>
            <person name="Huang Y."/>
            <person name="Klages S."/>
            <person name="Knights A."/>
            <person name="Kube M."/>
            <person name="Larke N."/>
            <person name="Litvin L."/>
            <person name="Lord A."/>
            <person name="Louie T."/>
            <person name="Marra M."/>
            <person name="Masuy D."/>
            <person name="Matthews K."/>
            <person name="Michaeli S."/>
            <person name="Mottram J.C."/>
            <person name="Muller-Auer S."/>
            <person name="Munden H."/>
            <person name="Nelson S."/>
            <person name="Norbertczak H."/>
            <person name="Oliver K."/>
            <person name="O'neil S."/>
            <person name="Pentony M."/>
            <person name="Pohl T.M."/>
            <person name="Price C."/>
            <person name="Purnelle B."/>
            <person name="Quail M.A."/>
            <person name="Rabbinowitsch E."/>
            <person name="Reinhardt R."/>
            <person name="Rieger M."/>
            <person name="Rinta J."/>
            <person name="Robben J."/>
            <person name="Robertson L."/>
            <person name="Ruiz J.C."/>
            <person name="Rutter S."/>
            <person name="Saunders D."/>
            <person name="Schafer M."/>
            <person name="Schein J."/>
            <person name="Schwartz D.C."/>
            <person name="Seeger K."/>
            <person name="Seyler A."/>
            <person name="Sharp S."/>
            <person name="Shin H."/>
            <person name="Sivam D."/>
            <person name="Squares R."/>
            <person name="Squares S."/>
            <person name="Tosato V."/>
            <person name="Vogt C."/>
            <person name="Volckaert G."/>
            <person name="Wambutt R."/>
            <person name="Warren T."/>
            <person name="Wedler H."/>
            <person name="Woodward J."/>
            <person name="Zhou S."/>
            <person name="Zimmermann W."/>
            <person name="Smith D.F."/>
            <person name="Blackwell J.M."/>
            <person name="Stuart K.D."/>
            <person name="Barrell B."/>
            <person name="Myler P.J."/>
        </authorList>
    </citation>
    <scope>NUCLEOTIDE SEQUENCE [LARGE SCALE GENOMIC DNA]</scope>
    <source>
        <strain evidence="2">MHOM/IL/81/Friedlin</strain>
    </source>
</reference>
<name>Q4Q5X2_LEIMA</name>
<dbReference type="InParanoid" id="Q4Q5X2"/>
<dbReference type="Proteomes" id="UP000000542">
    <property type="component" value="Chromosome 31"/>
</dbReference>
<dbReference type="KEGG" id="lma:LMJF_31_2870"/>
<dbReference type="RefSeq" id="XP_001685276.1">
    <property type="nucleotide sequence ID" value="XM_001685224.1"/>
</dbReference>
<keyword evidence="2" id="KW-1185">Reference proteome</keyword>
<dbReference type="VEuPathDB" id="TriTrypDB:LMJFC_310044800"/>
<dbReference type="VEuPathDB" id="TriTrypDB:LMJLV39_310039400"/>
<dbReference type="eggNOG" id="ENOG502S3A1">
    <property type="taxonomic scope" value="Eukaryota"/>
</dbReference>
<dbReference type="HOGENOM" id="CLU_1201820_0_0_1"/>
<proteinExistence type="predicted"/>
<dbReference type="AlphaFoldDB" id="Q4Q5X2"/>
<accession>Q4Q5X2</accession>
<gene>
    <name evidence="1" type="ORF">LMJF_31_2870</name>
</gene>
<evidence type="ECO:0000313" key="2">
    <source>
        <dbReference type="Proteomes" id="UP000000542"/>
    </source>
</evidence>
<reference evidence="1 2" key="2">
    <citation type="journal article" date="2011" name="Genome Res.">
        <title>Chromosome and gene copy number variation allow major structural change between species and strains of Leishmania.</title>
        <authorList>
            <person name="Rogers M.B."/>
            <person name="Hilley J.D."/>
            <person name="Dickens N.J."/>
            <person name="Wilkes J."/>
            <person name="Bates P.A."/>
            <person name="Depledge D.P."/>
            <person name="Harris D."/>
            <person name="Her Y."/>
            <person name="Herzyk P."/>
            <person name="Imamura H."/>
            <person name="Otto T.D."/>
            <person name="Sanders M."/>
            <person name="Seeger K."/>
            <person name="Dujardin J.C."/>
            <person name="Berriman M."/>
            <person name="Smith D.F."/>
            <person name="Hertz-Fowler C."/>
            <person name="Mottram J.C."/>
        </authorList>
    </citation>
    <scope>NUCLEOTIDE SEQUENCE [LARGE SCALE GENOMIC DNA]</scope>
    <source>
        <strain evidence="2">MHOM/IL/81/Friedlin</strain>
    </source>
</reference>
<evidence type="ECO:0000313" key="1">
    <source>
        <dbReference type="EMBL" id="CAJ08526.1"/>
    </source>
</evidence>
<dbReference type="GeneID" id="5654224"/>
<dbReference type="VEuPathDB" id="TriTrypDB:LmjF.31.2870"/>